<dbReference type="GO" id="GO:0080120">
    <property type="term" value="P:CAAX-box protein maturation"/>
    <property type="evidence" value="ECO:0007669"/>
    <property type="project" value="UniProtKB-ARBA"/>
</dbReference>
<comment type="caution">
    <text evidence="3">The sequence shown here is derived from an EMBL/GenBank/DDBJ whole genome shotgun (WGS) entry which is preliminary data.</text>
</comment>
<gene>
    <name evidence="3" type="ORF">OIU80_08310</name>
</gene>
<feature type="transmembrane region" description="Helical" evidence="1">
    <location>
        <begin position="93"/>
        <end position="117"/>
    </location>
</feature>
<evidence type="ECO:0000259" key="2">
    <source>
        <dbReference type="Pfam" id="PF02517"/>
    </source>
</evidence>
<feature type="transmembrane region" description="Helical" evidence="1">
    <location>
        <begin position="129"/>
        <end position="150"/>
    </location>
</feature>
<evidence type="ECO:0000313" key="4">
    <source>
        <dbReference type="Proteomes" id="UP001151133"/>
    </source>
</evidence>
<keyword evidence="3" id="KW-0645">Protease</keyword>
<reference evidence="3" key="1">
    <citation type="submission" date="2022-10" db="EMBL/GenBank/DDBJ databases">
        <title>Two novel species of Flavobacterium.</title>
        <authorList>
            <person name="Liu Q."/>
            <person name="Xin Y.-H."/>
        </authorList>
    </citation>
    <scope>NUCLEOTIDE SEQUENCE</scope>
    <source>
        <strain evidence="3">LS1R47</strain>
    </source>
</reference>
<keyword evidence="3" id="KW-0482">Metalloprotease</keyword>
<feature type="transmembrane region" description="Helical" evidence="1">
    <location>
        <begin position="12"/>
        <end position="30"/>
    </location>
</feature>
<name>A0A9X2Z018_9FLAO</name>
<dbReference type="RefSeq" id="WP_264286570.1">
    <property type="nucleotide sequence ID" value="NZ_JAOZEV010000005.1"/>
</dbReference>
<dbReference type="InterPro" id="IPR003675">
    <property type="entry name" value="Rce1/LyrA-like_dom"/>
</dbReference>
<organism evidence="3 4">
    <name type="scientific">Flavobacterium frigoritolerans</name>
    <dbReference type="NCBI Taxonomy" id="2987686"/>
    <lineage>
        <taxon>Bacteria</taxon>
        <taxon>Pseudomonadati</taxon>
        <taxon>Bacteroidota</taxon>
        <taxon>Flavobacteriia</taxon>
        <taxon>Flavobacteriales</taxon>
        <taxon>Flavobacteriaceae</taxon>
        <taxon>Flavobacterium</taxon>
    </lineage>
</organism>
<keyword evidence="1" id="KW-0812">Transmembrane</keyword>
<dbReference type="GO" id="GO:0004175">
    <property type="term" value="F:endopeptidase activity"/>
    <property type="evidence" value="ECO:0007669"/>
    <property type="project" value="UniProtKB-ARBA"/>
</dbReference>
<accession>A0A9X2Z018</accession>
<keyword evidence="1" id="KW-0472">Membrane</keyword>
<keyword evidence="4" id="KW-1185">Reference proteome</keyword>
<proteinExistence type="predicted"/>
<dbReference type="EMBL" id="JAOZEV010000005">
    <property type="protein sequence ID" value="MCV9932284.1"/>
    <property type="molecule type" value="Genomic_DNA"/>
</dbReference>
<keyword evidence="1" id="KW-1133">Transmembrane helix</keyword>
<dbReference type="Pfam" id="PF02517">
    <property type="entry name" value="Rce1-like"/>
    <property type="match status" value="1"/>
</dbReference>
<dbReference type="AlphaFoldDB" id="A0A9X2Z018"/>
<dbReference type="Proteomes" id="UP001151133">
    <property type="component" value="Unassembled WGS sequence"/>
</dbReference>
<sequence>MKNKSIYSKLITFFSYLIVAILNGYLFNWINDTYFNYSNESENGLKNFSGLGKFVIVVILAPILETLIFQFTPNEILEKLKVRSYFLKITIPSLLFSLAHFYHPIYIVMSFIAGIILNKYYIDTKNETRLFFILTVLLHSAYNLYGYLFVV</sequence>
<keyword evidence="3" id="KW-0378">Hydrolase</keyword>
<feature type="domain" description="CAAX prenyl protease 2/Lysostaphin resistance protein A-like" evidence="2">
    <location>
        <begin position="51"/>
        <end position="144"/>
    </location>
</feature>
<protein>
    <submittedName>
        <fullName evidence="3">CPBP family intramembrane metalloprotease</fullName>
    </submittedName>
</protein>
<evidence type="ECO:0000256" key="1">
    <source>
        <dbReference type="SAM" id="Phobius"/>
    </source>
</evidence>
<feature type="transmembrane region" description="Helical" evidence="1">
    <location>
        <begin position="50"/>
        <end position="72"/>
    </location>
</feature>
<evidence type="ECO:0000313" key="3">
    <source>
        <dbReference type="EMBL" id="MCV9932284.1"/>
    </source>
</evidence>
<dbReference type="GO" id="GO:0008237">
    <property type="term" value="F:metallopeptidase activity"/>
    <property type="evidence" value="ECO:0007669"/>
    <property type="project" value="UniProtKB-KW"/>
</dbReference>